<keyword evidence="1" id="KW-0433">Leucine-rich repeat</keyword>
<dbReference type="SMART" id="SM00364">
    <property type="entry name" value="LRR_BAC"/>
    <property type="match status" value="9"/>
</dbReference>
<dbReference type="Gene3D" id="3.80.10.10">
    <property type="entry name" value="Ribonuclease Inhibitor"/>
    <property type="match status" value="7"/>
</dbReference>
<evidence type="ECO:0000256" key="4">
    <source>
        <dbReference type="SAM" id="Phobius"/>
    </source>
</evidence>
<evidence type="ECO:0000313" key="7">
    <source>
        <dbReference type="Proteomes" id="UP000504635"/>
    </source>
</evidence>
<dbReference type="InterPro" id="IPR001611">
    <property type="entry name" value="Leu-rich_rpt"/>
</dbReference>
<dbReference type="InParanoid" id="A0A6J2YEU7"/>
<dbReference type="KEGG" id="soy:115886793"/>
<evidence type="ECO:0000256" key="3">
    <source>
        <dbReference type="ARBA" id="ARBA00022737"/>
    </source>
</evidence>
<evidence type="ECO:0000256" key="2">
    <source>
        <dbReference type="ARBA" id="ARBA00022729"/>
    </source>
</evidence>
<dbReference type="SMART" id="SM00369">
    <property type="entry name" value="LRR_TYP"/>
    <property type="match status" value="25"/>
</dbReference>
<organism evidence="7 8">
    <name type="scientific">Sitophilus oryzae</name>
    <name type="common">Rice weevil</name>
    <name type="synonym">Curculio oryzae</name>
    <dbReference type="NCBI Taxonomy" id="7048"/>
    <lineage>
        <taxon>Eukaryota</taxon>
        <taxon>Metazoa</taxon>
        <taxon>Ecdysozoa</taxon>
        <taxon>Arthropoda</taxon>
        <taxon>Hexapoda</taxon>
        <taxon>Insecta</taxon>
        <taxon>Pterygota</taxon>
        <taxon>Neoptera</taxon>
        <taxon>Endopterygota</taxon>
        <taxon>Coleoptera</taxon>
        <taxon>Polyphaga</taxon>
        <taxon>Cucujiformia</taxon>
        <taxon>Curculionidae</taxon>
        <taxon>Dryophthorinae</taxon>
        <taxon>Sitophilus</taxon>
    </lineage>
</organism>
<keyword evidence="4" id="KW-1133">Transmembrane helix</keyword>
<gene>
    <name evidence="8" type="primary">LOC115886793</name>
</gene>
<feature type="signal peptide" evidence="5">
    <location>
        <begin position="1"/>
        <end position="21"/>
    </location>
</feature>
<keyword evidence="4" id="KW-0812">Transmembrane</keyword>
<evidence type="ECO:0000259" key="6">
    <source>
        <dbReference type="SMART" id="SM00082"/>
    </source>
</evidence>
<dbReference type="InterPro" id="IPR050541">
    <property type="entry name" value="LRR_TM_domain-containing"/>
</dbReference>
<dbReference type="InterPro" id="IPR003591">
    <property type="entry name" value="Leu-rich_rpt_typical-subtyp"/>
</dbReference>
<reference evidence="8" key="1">
    <citation type="submission" date="2025-08" db="UniProtKB">
        <authorList>
            <consortium name="RefSeq"/>
        </authorList>
    </citation>
    <scope>IDENTIFICATION</scope>
    <source>
        <tissue evidence="8">Gonads</tissue>
    </source>
</reference>
<sequence>MYHRFCLLLSILVPLLTSGQSANFVPCSEISPELRFPCKCALGPVEKQLDGNPSLSVNCDNTVFPYDAFVLPYGAPVTNFSQKWAGYQSLPNQLFASSLPLRSIDLSGNSLRKLTERMLQAVSTSLTELKLAENLLGDTLNPIFSTSEFRGLKNMRLLDLQGNGIKAIEEGIFEGCDSLEELYLDKNEFITVPSTSLNGPKALKVLSLSNNNIDSIKLKSFTSQSSLEMVDLNNNLISSIESGAFSNLQKIRVLRLSRNRLAKFNSDIFYGAENLVRLDLSENFIIDFPTIALKGFDNLRQLNLSSNLIQNLDNNNLVYLSNLYDLDLSRNNLANIVPGTFLGLKQLKKLDLSVNSLRTVEDDAFEGLDNLEHLNLKDNNILLIPASALGRLPRLTSLQMDYNRIAALSGDILRSVADKVTHLVISTNVVRELPGTTFQYFKNLISLDLRRNLIVNLNSDSFVGLEETLQGLYLSQNRIMSLSGNTLALRKLQKLDLSDNHLTELPGTSFNLLYSLKNLNLSHNIHLTNIHDNLLHELVKLEVLDVSYCGLKAISSELFLKSNSLKEVYLNHNSLSEIVDNLFVNMPNLTVIDLSYNNISSIKQSAFAFIMNIKVLNLRGNQLTSFKGEYFNTGTSLEILDISENQLSYLFPSSFRIHPRLKKILAGKNKFNFFPAELIANLQFLEYIDLSFNELKTIDELDFARLPRLRSLVLRNNSLETLSEMAFHNSTQLQILDLSNNKLERLGERTFEGLIRLKNLNLENNNLVDLPENVFERARLQMLENINLSKNKFDIPPLKALQKQYFFLDSVDLSHNNIVDIPPEDGIMVNIKKLDLSYNPLSQQAVDNIFSEPKTVRVLNLAGTGTSEVSRLETPFLKKLNLSNNNISSLMDKTFERTTLLEDLDLSGNELFSISGYSSIWRFLRDLKSLNISNNPIEFISSDDFTGLSKLRHFSLHSLSECTKIEKSAFKSVGNLVALDVYDYPKLGYLDVNGLLQNMPLLEKLNIETKDAAIGKDQLQSVLHPRLKELGISGGRLRSVSSGTFSGIKGSDIIIRLTNTSVTSLPPALFFPLPRSSKATLDVTGNQLTTLGTQLLATLEDRRGDLKVIGLETNPVVCDCNSRALRRWLSSHMATVRCVGPPYLAGKLLVEIGDDELTCDPNKMISPTTTKSTTLTGSTRLQKKTTEPEIIWSMPVTEKQQPKIKTASTGQSTLNNDDTLIIGIVGGVVAFIAILIIVICIIRLRMSSNQYRGPVSAGSIVAPGMIGSGSSCACSIKGAPQGSASATALYAIPPSYAATLPHKVPVHQGAIRVPTYSTMGRGPYYQQSNVQPYFIAAYPSDEKIYR</sequence>
<feature type="domain" description="LRRCT" evidence="6">
    <location>
        <begin position="1114"/>
        <end position="1160"/>
    </location>
</feature>
<dbReference type="RefSeq" id="XP_030761942.1">
    <property type="nucleotide sequence ID" value="XM_030906082.1"/>
</dbReference>
<dbReference type="PANTHER" id="PTHR24369:SF210">
    <property type="entry name" value="CHAOPTIN-RELATED"/>
    <property type="match status" value="1"/>
</dbReference>
<proteinExistence type="predicted"/>
<evidence type="ECO:0000256" key="1">
    <source>
        <dbReference type="ARBA" id="ARBA00022614"/>
    </source>
</evidence>
<evidence type="ECO:0000313" key="8">
    <source>
        <dbReference type="RefSeq" id="XP_030761942.1"/>
    </source>
</evidence>
<evidence type="ECO:0000256" key="5">
    <source>
        <dbReference type="SAM" id="SignalP"/>
    </source>
</evidence>
<dbReference type="SUPFAM" id="SSF52058">
    <property type="entry name" value="L domain-like"/>
    <property type="match status" value="4"/>
</dbReference>
<dbReference type="SMART" id="SM00365">
    <property type="entry name" value="LRR_SD22"/>
    <property type="match status" value="13"/>
</dbReference>
<keyword evidence="3" id="KW-0677">Repeat</keyword>
<feature type="transmembrane region" description="Helical" evidence="4">
    <location>
        <begin position="1220"/>
        <end position="1242"/>
    </location>
</feature>
<dbReference type="GO" id="GO:0005886">
    <property type="term" value="C:plasma membrane"/>
    <property type="evidence" value="ECO:0007669"/>
    <property type="project" value="TreeGrafter"/>
</dbReference>
<keyword evidence="7" id="KW-1185">Reference proteome</keyword>
<keyword evidence="2 5" id="KW-0732">Signal</keyword>
<protein>
    <submittedName>
        <fullName evidence="8">LOW QUALITY PROTEIN: protein artichoke</fullName>
    </submittedName>
</protein>
<feature type="chain" id="PRO_5026999618" evidence="5">
    <location>
        <begin position="22"/>
        <end position="1346"/>
    </location>
</feature>
<dbReference type="InterPro" id="IPR026906">
    <property type="entry name" value="LRR_5"/>
</dbReference>
<name>A0A6J2YEU7_SITOR</name>
<keyword evidence="4" id="KW-0472">Membrane</keyword>
<dbReference type="FunFam" id="3.80.10.10:FF:001164">
    <property type="entry name" value="GH01279p"/>
    <property type="match status" value="1"/>
</dbReference>
<dbReference type="OrthoDB" id="8731593at2759"/>
<dbReference type="GeneID" id="115886793"/>
<dbReference type="PROSITE" id="PS51450">
    <property type="entry name" value="LRR"/>
    <property type="match status" value="13"/>
</dbReference>
<dbReference type="InterPro" id="IPR000483">
    <property type="entry name" value="Cys-rich_flank_reg_C"/>
</dbReference>
<dbReference type="Pfam" id="PF00560">
    <property type="entry name" value="LRR_1"/>
    <property type="match status" value="1"/>
</dbReference>
<accession>A0A6J2YEU7</accession>
<dbReference type="Proteomes" id="UP000504635">
    <property type="component" value="Unplaced"/>
</dbReference>
<dbReference type="SMART" id="SM00082">
    <property type="entry name" value="LRRCT"/>
    <property type="match status" value="1"/>
</dbReference>
<dbReference type="FunCoup" id="A0A6J2YEU7">
    <property type="interactions" value="12"/>
</dbReference>
<dbReference type="InterPro" id="IPR032675">
    <property type="entry name" value="LRR_dom_sf"/>
</dbReference>
<dbReference type="PANTHER" id="PTHR24369">
    <property type="entry name" value="ANTIGEN BSP, PUTATIVE-RELATED"/>
    <property type="match status" value="1"/>
</dbReference>
<dbReference type="Pfam" id="PF13306">
    <property type="entry name" value="LRR_5"/>
    <property type="match status" value="1"/>
</dbReference>
<dbReference type="Pfam" id="PF13855">
    <property type="entry name" value="LRR_8"/>
    <property type="match status" value="7"/>
</dbReference>